<evidence type="ECO:0000256" key="2">
    <source>
        <dbReference type="SAM" id="MobiDB-lite"/>
    </source>
</evidence>
<comment type="caution">
    <text evidence="4">The sequence shown here is derived from an EMBL/GenBank/DDBJ whole genome shotgun (WGS) entry which is preliminary data.</text>
</comment>
<dbReference type="InterPro" id="IPR045049">
    <property type="entry name" value="Pcy1-like"/>
</dbReference>
<evidence type="ECO:0000256" key="1">
    <source>
        <dbReference type="ARBA" id="ARBA00026101"/>
    </source>
</evidence>
<dbReference type="SUPFAM" id="SSF52374">
    <property type="entry name" value="Nucleotidylyl transferase"/>
    <property type="match status" value="1"/>
</dbReference>
<organism evidence="4 5">
    <name type="scientific">Pseudocohnilembus persalinus</name>
    <name type="common">Ciliate</name>
    <dbReference type="NCBI Taxonomy" id="266149"/>
    <lineage>
        <taxon>Eukaryota</taxon>
        <taxon>Sar</taxon>
        <taxon>Alveolata</taxon>
        <taxon>Ciliophora</taxon>
        <taxon>Intramacronucleata</taxon>
        <taxon>Oligohymenophorea</taxon>
        <taxon>Scuticociliatia</taxon>
        <taxon>Philasterida</taxon>
        <taxon>Pseudocohnilembidae</taxon>
        <taxon>Pseudocohnilembus</taxon>
    </lineage>
</organism>
<accession>A0A0V0QP97</accession>
<dbReference type="Pfam" id="PF01467">
    <property type="entry name" value="CTP_transf_like"/>
    <property type="match status" value="1"/>
</dbReference>
<dbReference type="AlphaFoldDB" id="A0A0V0QP97"/>
<evidence type="ECO:0000313" key="5">
    <source>
        <dbReference type="Proteomes" id="UP000054937"/>
    </source>
</evidence>
<reference evidence="4 5" key="1">
    <citation type="journal article" date="2015" name="Sci. Rep.">
        <title>Genome of the facultative scuticociliatosis pathogen Pseudocohnilembus persalinus provides insight into its virulence through horizontal gene transfer.</title>
        <authorList>
            <person name="Xiong J."/>
            <person name="Wang G."/>
            <person name="Cheng J."/>
            <person name="Tian M."/>
            <person name="Pan X."/>
            <person name="Warren A."/>
            <person name="Jiang C."/>
            <person name="Yuan D."/>
            <person name="Miao W."/>
        </authorList>
    </citation>
    <scope>NUCLEOTIDE SEQUENCE [LARGE SCALE GENOMIC DNA]</scope>
    <source>
        <strain evidence="4">36N120E</strain>
    </source>
</reference>
<dbReference type="InParanoid" id="A0A0V0QP97"/>
<feature type="compositionally biased region" description="Basic residues" evidence="2">
    <location>
        <begin position="1"/>
        <end position="11"/>
    </location>
</feature>
<dbReference type="GO" id="GO:0031210">
    <property type="term" value="F:phosphatidylcholine binding"/>
    <property type="evidence" value="ECO:0007669"/>
    <property type="project" value="TreeGrafter"/>
</dbReference>
<dbReference type="OrthoDB" id="17102at2759"/>
<protein>
    <recommendedName>
        <fullName evidence="1">choline-phosphate cytidylyltransferase</fullName>
        <ecNumber evidence="1">2.7.7.15</ecNumber>
    </recommendedName>
</protein>
<dbReference type="Proteomes" id="UP000054937">
    <property type="component" value="Unassembled WGS sequence"/>
</dbReference>
<feature type="domain" description="Cytidyltransferase-like" evidence="3">
    <location>
        <begin position="58"/>
        <end position="182"/>
    </location>
</feature>
<dbReference type="InterPro" id="IPR004821">
    <property type="entry name" value="Cyt_trans-like"/>
</dbReference>
<dbReference type="PANTHER" id="PTHR10739:SF13">
    <property type="entry name" value="CHOLINE-PHOSPHATE CYTIDYLYLTRANSFERASE"/>
    <property type="match status" value="1"/>
</dbReference>
<dbReference type="InterPro" id="IPR014729">
    <property type="entry name" value="Rossmann-like_a/b/a_fold"/>
</dbReference>
<dbReference type="Gene3D" id="3.40.50.620">
    <property type="entry name" value="HUPs"/>
    <property type="match status" value="1"/>
</dbReference>
<gene>
    <name evidence="4" type="ORF">PPERSA_04758</name>
</gene>
<dbReference type="EC" id="2.7.7.15" evidence="1"/>
<dbReference type="EMBL" id="LDAU01000124">
    <property type="protein sequence ID" value="KRX03880.1"/>
    <property type="molecule type" value="Genomic_DNA"/>
</dbReference>
<evidence type="ECO:0000259" key="3">
    <source>
        <dbReference type="Pfam" id="PF01467"/>
    </source>
</evidence>
<proteinExistence type="predicted"/>
<sequence length="240" mass="27880">MQKTSQIKKRLQPAILYNEDQDNNTQQTQLSFQNETVKEDLTYKFQKSKSKKLRVFSDGVYDCMHYGHFNQLKQIKDMFPDCHLIVGVSDQKAVEKHKGPTVMTAEERVAGVENCRWADEVYYPCPWVLSKEFLEELDIDVVCHDSAPYKIPGADDMYAIAKELGKFQATQRTEGVSTSDIIMNVLVNREYYILQLIKEGYSRKDLNVSLMYYLKLKAKFLAKSIICPRRPQFDRKVGTH</sequence>
<evidence type="ECO:0000313" key="4">
    <source>
        <dbReference type="EMBL" id="KRX03880.1"/>
    </source>
</evidence>
<keyword evidence="5" id="KW-1185">Reference proteome</keyword>
<feature type="region of interest" description="Disordered" evidence="2">
    <location>
        <begin position="1"/>
        <end position="26"/>
    </location>
</feature>
<name>A0A0V0QP97_PSEPJ</name>
<dbReference type="NCBIfam" id="TIGR00125">
    <property type="entry name" value="cyt_tran_rel"/>
    <property type="match status" value="1"/>
</dbReference>
<dbReference type="GO" id="GO:0004105">
    <property type="term" value="F:choline-phosphate cytidylyltransferase activity"/>
    <property type="evidence" value="ECO:0007669"/>
    <property type="project" value="UniProtKB-EC"/>
</dbReference>
<dbReference type="PANTHER" id="PTHR10739">
    <property type="entry name" value="CYTIDYLYLTRANSFERASE"/>
    <property type="match status" value="1"/>
</dbReference>